<dbReference type="GO" id="GO:0060962">
    <property type="term" value="P:regulation of ribosomal protein gene transcription by RNA polymerase II"/>
    <property type="evidence" value="ECO:0007669"/>
    <property type="project" value="UniProtKB-ARBA"/>
</dbReference>
<dbReference type="EMBL" id="JAEUBG010000350">
    <property type="protein sequence ID" value="KAH3688400.1"/>
    <property type="molecule type" value="Genomic_DNA"/>
</dbReference>
<keyword evidence="6" id="KW-1185">Reference proteome</keyword>
<dbReference type="Proteomes" id="UP000774326">
    <property type="component" value="Unassembled WGS sequence"/>
</dbReference>
<accession>A0A9P8TRP3</accession>
<dbReference type="FunFam" id="1.10.1820.10:FF:000005">
    <property type="entry name" value="Casein kinase II subunit beta"/>
    <property type="match status" value="1"/>
</dbReference>
<dbReference type="GO" id="GO:0006359">
    <property type="term" value="P:regulation of transcription by RNA polymerase III"/>
    <property type="evidence" value="ECO:0007669"/>
    <property type="project" value="UniProtKB-ARBA"/>
</dbReference>
<dbReference type="GO" id="GO:0006356">
    <property type="term" value="P:regulation of transcription by RNA polymerase I"/>
    <property type="evidence" value="ECO:0007669"/>
    <property type="project" value="UniProtKB-ARBA"/>
</dbReference>
<reference evidence="5" key="2">
    <citation type="submission" date="2021-01" db="EMBL/GenBank/DDBJ databases">
        <authorList>
            <person name="Schikora-Tamarit M.A."/>
        </authorList>
    </citation>
    <scope>NUCLEOTIDE SEQUENCE</scope>
    <source>
        <strain evidence="5">CBS2887</strain>
    </source>
</reference>
<dbReference type="GO" id="GO:0005956">
    <property type="term" value="C:protein kinase CK2 complex"/>
    <property type="evidence" value="ECO:0007669"/>
    <property type="project" value="UniProtKB-UniRule"/>
</dbReference>
<dbReference type="SUPFAM" id="SSF57798">
    <property type="entry name" value="Casein kinase II beta subunit"/>
    <property type="match status" value="1"/>
</dbReference>
<name>A0A9P8TRP3_WICPI</name>
<sequence>MAPEHHQFAQPQQDVDGDGDEYISDSGSDFNEQWIDWFLGIKGNEYFCDVDVDYILDKFNLTGLNTEVEKMSKVIDMITDGLDEEYEIGDKERDHLEANANKLYGLIHQRYIITTKGLNKMHLKYKNADFGYCYRVYCELQHLLPIGLSDHVGVSTVKLYCPKCEDIYNPKSSRHAQIDGAYFGTTFPGMFLQTFAAEVMPVHPVERYIPKIFGFNIHQYAKLARWQELQRNKQIKRLTESGINVANVMNGYNINPDGSPLKPPVVSSGSRSRMRSSRSDK</sequence>
<dbReference type="AlphaFoldDB" id="A0A9P8TRP3"/>
<comment type="subunit">
    <text evidence="3">Tetramer of two alpha and two beta subunits.</text>
</comment>
<comment type="similarity">
    <text evidence="1 3">Belongs to the casein kinase 2 subunit beta family.</text>
</comment>
<evidence type="ECO:0000313" key="5">
    <source>
        <dbReference type="EMBL" id="KAH3688400.1"/>
    </source>
</evidence>
<dbReference type="GO" id="GO:0030291">
    <property type="term" value="F:protein serine/threonine kinase inhibitor activity"/>
    <property type="evidence" value="ECO:0007669"/>
    <property type="project" value="UniProtKB-ARBA"/>
</dbReference>
<organism evidence="5 6">
    <name type="scientific">Wickerhamomyces pijperi</name>
    <name type="common">Yeast</name>
    <name type="synonym">Pichia pijperi</name>
    <dbReference type="NCBI Taxonomy" id="599730"/>
    <lineage>
        <taxon>Eukaryota</taxon>
        <taxon>Fungi</taxon>
        <taxon>Dikarya</taxon>
        <taxon>Ascomycota</taxon>
        <taxon>Saccharomycotina</taxon>
        <taxon>Saccharomycetes</taxon>
        <taxon>Phaffomycetales</taxon>
        <taxon>Wickerhamomycetaceae</taxon>
        <taxon>Wickerhamomyces</taxon>
    </lineage>
</organism>
<feature type="compositionally biased region" description="Basic residues" evidence="4">
    <location>
        <begin position="272"/>
        <end position="281"/>
    </location>
</feature>
<dbReference type="PANTHER" id="PTHR11740">
    <property type="entry name" value="CASEIN KINASE II SUBUNIT BETA"/>
    <property type="match status" value="1"/>
</dbReference>
<proteinExistence type="inferred from homology"/>
<dbReference type="GO" id="GO:0032545">
    <property type="term" value="C:CURI complex"/>
    <property type="evidence" value="ECO:0007669"/>
    <property type="project" value="UniProtKB-ARBA"/>
</dbReference>
<dbReference type="GO" id="GO:0032040">
    <property type="term" value="C:small-subunit processome"/>
    <property type="evidence" value="ECO:0007669"/>
    <property type="project" value="UniProtKB-ARBA"/>
</dbReference>
<dbReference type="GO" id="GO:0042790">
    <property type="term" value="P:nucleolar large rRNA transcription by RNA polymerase I"/>
    <property type="evidence" value="ECO:0007669"/>
    <property type="project" value="UniProtKB-ARBA"/>
</dbReference>
<dbReference type="Pfam" id="PF01214">
    <property type="entry name" value="CK_II_beta"/>
    <property type="match status" value="1"/>
</dbReference>
<dbReference type="SMART" id="SM01085">
    <property type="entry name" value="CK_II_beta"/>
    <property type="match status" value="1"/>
</dbReference>
<dbReference type="FunFam" id="2.20.25.20:FF:000001">
    <property type="entry name" value="Casein kinase II subunit beta"/>
    <property type="match status" value="1"/>
</dbReference>
<protein>
    <recommendedName>
        <fullName evidence="3">Casein kinase II subunit beta</fullName>
        <shortName evidence="3">CK II beta</shortName>
    </recommendedName>
</protein>
<dbReference type="InterPro" id="IPR035991">
    <property type="entry name" value="Casein_kinase_II_beta-like"/>
</dbReference>
<comment type="caution">
    <text evidence="5">The sequence shown here is derived from an EMBL/GenBank/DDBJ whole genome shotgun (WGS) entry which is preliminary data.</text>
</comment>
<dbReference type="GO" id="GO:0034456">
    <property type="term" value="C:UTP-C complex"/>
    <property type="evidence" value="ECO:0007669"/>
    <property type="project" value="UniProtKB-ARBA"/>
</dbReference>
<dbReference type="GO" id="GO:0005654">
    <property type="term" value="C:nucleoplasm"/>
    <property type="evidence" value="ECO:0007669"/>
    <property type="project" value="UniProtKB-ARBA"/>
</dbReference>
<comment type="function">
    <text evidence="2 3">Regulatory subunit of casein kinase II/CK2. As part of the kinase complex regulates the basal catalytic activity of the alpha subunit a constitutively active serine/threonine-protein kinase that phosphorylates a large number of substrates containing acidic residues C-terminal to the phosphorylated serine or threonine.</text>
</comment>
<evidence type="ECO:0000256" key="3">
    <source>
        <dbReference type="RuleBase" id="RU361268"/>
    </source>
</evidence>
<evidence type="ECO:0000256" key="4">
    <source>
        <dbReference type="SAM" id="MobiDB-lite"/>
    </source>
</evidence>
<dbReference type="GO" id="GO:0005737">
    <property type="term" value="C:cytoplasm"/>
    <property type="evidence" value="ECO:0007669"/>
    <property type="project" value="TreeGrafter"/>
</dbReference>
<gene>
    <name evidence="5" type="ORF">WICPIJ_000613</name>
</gene>
<evidence type="ECO:0000256" key="1">
    <source>
        <dbReference type="ARBA" id="ARBA00006941"/>
    </source>
</evidence>
<feature type="region of interest" description="Disordered" evidence="4">
    <location>
        <begin position="1"/>
        <end position="23"/>
    </location>
</feature>
<dbReference type="PRINTS" id="PR00472">
    <property type="entry name" value="CASNKINASEII"/>
</dbReference>
<dbReference type="InterPro" id="IPR000704">
    <property type="entry name" value="Casein_kinase_II_reg-sub"/>
</dbReference>
<dbReference type="Gene3D" id="1.10.1820.10">
    <property type="entry name" value="protein kinase ck2 holoenzyme, chain C, domain 1"/>
    <property type="match status" value="1"/>
</dbReference>
<evidence type="ECO:0000256" key="2">
    <source>
        <dbReference type="ARBA" id="ARBA00045899"/>
    </source>
</evidence>
<dbReference type="PANTHER" id="PTHR11740:SF39">
    <property type="entry name" value="CASEIN KINASE II SUBUNIT BETA"/>
    <property type="match status" value="1"/>
</dbReference>
<reference evidence="5" key="1">
    <citation type="journal article" date="2021" name="Open Biol.">
        <title>Shared evolutionary footprints suggest mitochondrial oxidative damage underlies multiple complex I losses in fungi.</title>
        <authorList>
            <person name="Schikora-Tamarit M.A."/>
            <person name="Marcet-Houben M."/>
            <person name="Nosek J."/>
            <person name="Gabaldon T."/>
        </authorList>
    </citation>
    <scope>NUCLEOTIDE SEQUENCE</scope>
    <source>
        <strain evidence="5">CBS2887</strain>
    </source>
</reference>
<dbReference type="Gene3D" id="2.20.25.20">
    <property type="match status" value="1"/>
</dbReference>
<dbReference type="InterPro" id="IPR016149">
    <property type="entry name" value="Casein_kin_II_reg-sub_N"/>
</dbReference>
<evidence type="ECO:0000313" key="6">
    <source>
        <dbReference type="Proteomes" id="UP000774326"/>
    </source>
</evidence>
<feature type="region of interest" description="Disordered" evidence="4">
    <location>
        <begin position="254"/>
        <end position="281"/>
    </location>
</feature>
<dbReference type="OrthoDB" id="3971593at2759"/>